<dbReference type="InterPro" id="IPR005467">
    <property type="entry name" value="His_kinase_dom"/>
</dbReference>
<keyword evidence="4" id="KW-0597">Phosphoprotein</keyword>
<evidence type="ECO:0000256" key="3">
    <source>
        <dbReference type="ARBA" id="ARBA00012438"/>
    </source>
</evidence>
<gene>
    <name evidence="16" type="ordered locus">Metfor_2145</name>
</gene>
<dbReference type="Pfam" id="PF02518">
    <property type="entry name" value="HATPase_c"/>
    <property type="match status" value="1"/>
</dbReference>
<dbReference type="eggNOG" id="arCOG02353">
    <property type="taxonomic scope" value="Archaea"/>
</dbReference>
<evidence type="ECO:0000313" key="17">
    <source>
        <dbReference type="Proteomes" id="UP000010824"/>
    </source>
</evidence>
<evidence type="ECO:0000256" key="10">
    <source>
        <dbReference type="ARBA" id="ARBA00022989"/>
    </source>
</evidence>
<dbReference type="Proteomes" id="UP000010824">
    <property type="component" value="Chromosome"/>
</dbReference>
<evidence type="ECO:0000256" key="2">
    <source>
        <dbReference type="ARBA" id="ARBA00004141"/>
    </source>
</evidence>
<keyword evidence="10 13" id="KW-1133">Transmembrane helix</keyword>
<dbReference type="SUPFAM" id="SSF47384">
    <property type="entry name" value="Homodimeric domain of signal transducing histidine kinase"/>
    <property type="match status" value="1"/>
</dbReference>
<dbReference type="InterPro" id="IPR050351">
    <property type="entry name" value="BphY/WalK/GraS-like"/>
</dbReference>
<dbReference type="HOGENOM" id="CLU_462044_0_0_2"/>
<feature type="domain" description="Histidine kinase" evidence="14">
    <location>
        <begin position="372"/>
        <end position="591"/>
    </location>
</feature>
<keyword evidence="7" id="KW-0547">Nucleotide-binding</keyword>
<dbReference type="GO" id="GO:0007234">
    <property type="term" value="P:osmosensory signaling via phosphorelay pathway"/>
    <property type="evidence" value="ECO:0007669"/>
    <property type="project" value="TreeGrafter"/>
</dbReference>
<dbReference type="CDD" id="cd00082">
    <property type="entry name" value="HisKA"/>
    <property type="match status" value="1"/>
</dbReference>
<evidence type="ECO:0000256" key="8">
    <source>
        <dbReference type="ARBA" id="ARBA00022777"/>
    </source>
</evidence>
<dbReference type="InParanoid" id="L0HHB4"/>
<organism evidence="16 17">
    <name type="scientific">Methanoregula formicica (strain DSM 22288 / NBRC 105244 / SMSP)</name>
    <dbReference type="NCBI Taxonomy" id="593750"/>
    <lineage>
        <taxon>Archaea</taxon>
        <taxon>Methanobacteriati</taxon>
        <taxon>Methanobacteriota</taxon>
        <taxon>Stenosarchaea group</taxon>
        <taxon>Methanomicrobia</taxon>
        <taxon>Methanomicrobiales</taxon>
        <taxon>Methanoregulaceae</taxon>
        <taxon>Methanoregula</taxon>
    </lineage>
</organism>
<evidence type="ECO:0000259" key="15">
    <source>
        <dbReference type="PROSITE" id="PS50112"/>
    </source>
</evidence>
<dbReference type="SMART" id="SM00091">
    <property type="entry name" value="PAS"/>
    <property type="match status" value="2"/>
</dbReference>
<keyword evidence="9" id="KW-0067">ATP-binding</keyword>
<dbReference type="GO" id="GO:0006355">
    <property type="term" value="P:regulation of DNA-templated transcription"/>
    <property type="evidence" value="ECO:0007669"/>
    <property type="project" value="InterPro"/>
</dbReference>
<evidence type="ECO:0000256" key="11">
    <source>
        <dbReference type="ARBA" id="ARBA00023012"/>
    </source>
</evidence>
<dbReference type="EMBL" id="CP003167">
    <property type="protein sequence ID" value="AGB03151.1"/>
    <property type="molecule type" value="Genomic_DNA"/>
</dbReference>
<dbReference type="InterPro" id="IPR004358">
    <property type="entry name" value="Sig_transdc_His_kin-like_C"/>
</dbReference>
<dbReference type="NCBIfam" id="TIGR00229">
    <property type="entry name" value="sensory_box"/>
    <property type="match status" value="2"/>
</dbReference>
<dbReference type="GO" id="GO:0030295">
    <property type="term" value="F:protein kinase activator activity"/>
    <property type="evidence" value="ECO:0007669"/>
    <property type="project" value="TreeGrafter"/>
</dbReference>
<dbReference type="SUPFAM" id="SSF55874">
    <property type="entry name" value="ATPase domain of HSP90 chaperone/DNA topoisomerase II/histidine kinase"/>
    <property type="match status" value="1"/>
</dbReference>
<evidence type="ECO:0000256" key="4">
    <source>
        <dbReference type="ARBA" id="ARBA00022553"/>
    </source>
</evidence>
<dbReference type="EC" id="2.7.13.3" evidence="3"/>
<dbReference type="SUPFAM" id="SSF55785">
    <property type="entry name" value="PYP-like sensor domain (PAS domain)"/>
    <property type="match status" value="2"/>
</dbReference>
<dbReference type="Gene3D" id="1.10.287.130">
    <property type="match status" value="1"/>
</dbReference>
<keyword evidence="6 13" id="KW-0812">Transmembrane</keyword>
<feature type="transmembrane region" description="Helical" evidence="13">
    <location>
        <begin position="66"/>
        <end position="85"/>
    </location>
</feature>
<reference evidence="17" key="1">
    <citation type="submission" date="2011-12" db="EMBL/GenBank/DDBJ databases">
        <title>Complete sequence of Methanoregula formicicum SMSP.</title>
        <authorList>
            <person name="Lucas S."/>
            <person name="Han J."/>
            <person name="Lapidus A."/>
            <person name="Cheng J.-F."/>
            <person name="Goodwin L."/>
            <person name="Pitluck S."/>
            <person name="Peters L."/>
            <person name="Ovchinnikova G."/>
            <person name="Teshima H."/>
            <person name="Detter J.C."/>
            <person name="Han C."/>
            <person name="Tapia R."/>
            <person name="Land M."/>
            <person name="Hauser L."/>
            <person name="Kyrpides N."/>
            <person name="Ivanova N."/>
            <person name="Pagani I."/>
            <person name="Imachi H."/>
            <person name="Tamaki H."/>
            <person name="Sekiguchi Y."/>
            <person name="Kamagata Y."/>
            <person name="Cadillo-Quiroz H."/>
            <person name="Zinder S."/>
            <person name="Liu W.-T."/>
            <person name="Woyke T."/>
        </authorList>
    </citation>
    <scope>NUCLEOTIDE SEQUENCE [LARGE SCALE GENOMIC DNA]</scope>
    <source>
        <strain evidence="17">DSM 22288 / NBRC 105244 / SMSP</strain>
    </source>
</reference>
<evidence type="ECO:0000313" key="16">
    <source>
        <dbReference type="EMBL" id="AGB03151.1"/>
    </source>
</evidence>
<dbReference type="GO" id="GO:0016020">
    <property type="term" value="C:membrane"/>
    <property type="evidence" value="ECO:0007669"/>
    <property type="project" value="UniProtKB-SubCell"/>
</dbReference>
<dbReference type="CDD" id="cd00130">
    <property type="entry name" value="PAS"/>
    <property type="match status" value="2"/>
</dbReference>
<dbReference type="GO" id="GO:0005524">
    <property type="term" value="F:ATP binding"/>
    <property type="evidence" value="ECO:0007669"/>
    <property type="project" value="UniProtKB-KW"/>
</dbReference>
<dbReference type="PROSITE" id="PS50109">
    <property type="entry name" value="HIS_KIN"/>
    <property type="match status" value="1"/>
</dbReference>
<evidence type="ECO:0000256" key="1">
    <source>
        <dbReference type="ARBA" id="ARBA00000085"/>
    </source>
</evidence>
<keyword evidence="8" id="KW-0418">Kinase</keyword>
<dbReference type="Pfam" id="PF13426">
    <property type="entry name" value="PAS_9"/>
    <property type="match status" value="1"/>
</dbReference>
<dbReference type="STRING" id="593750.Metfor_2145"/>
<dbReference type="InterPro" id="IPR036097">
    <property type="entry name" value="HisK_dim/P_sf"/>
</dbReference>
<dbReference type="InterPro" id="IPR035965">
    <property type="entry name" value="PAS-like_dom_sf"/>
</dbReference>
<dbReference type="GO" id="GO:0000156">
    <property type="term" value="F:phosphorelay response regulator activity"/>
    <property type="evidence" value="ECO:0007669"/>
    <property type="project" value="TreeGrafter"/>
</dbReference>
<dbReference type="InterPro" id="IPR003594">
    <property type="entry name" value="HATPase_dom"/>
</dbReference>
<protein>
    <recommendedName>
        <fullName evidence="3">histidine kinase</fullName>
        <ecNumber evidence="3">2.7.13.3</ecNumber>
    </recommendedName>
</protein>
<dbReference type="GO" id="GO:0000155">
    <property type="term" value="F:phosphorelay sensor kinase activity"/>
    <property type="evidence" value="ECO:0007669"/>
    <property type="project" value="InterPro"/>
</dbReference>
<dbReference type="SMART" id="SM00388">
    <property type="entry name" value="HisKA"/>
    <property type="match status" value="1"/>
</dbReference>
<dbReference type="OrthoDB" id="342253at2157"/>
<dbReference type="PRINTS" id="PR00344">
    <property type="entry name" value="BCTRLSENSOR"/>
</dbReference>
<dbReference type="eggNOG" id="arCOG02376">
    <property type="taxonomic scope" value="Archaea"/>
</dbReference>
<evidence type="ECO:0000256" key="6">
    <source>
        <dbReference type="ARBA" id="ARBA00022692"/>
    </source>
</evidence>
<accession>L0HHB4</accession>
<dbReference type="InterPro" id="IPR003661">
    <property type="entry name" value="HisK_dim/P_dom"/>
</dbReference>
<dbReference type="InterPro" id="IPR000014">
    <property type="entry name" value="PAS"/>
</dbReference>
<dbReference type="PROSITE" id="PS50112">
    <property type="entry name" value="PAS"/>
    <property type="match status" value="2"/>
</dbReference>
<evidence type="ECO:0000256" key="9">
    <source>
        <dbReference type="ARBA" id="ARBA00022840"/>
    </source>
</evidence>
<comment type="catalytic activity">
    <reaction evidence="1">
        <text>ATP + protein L-histidine = ADP + protein N-phospho-L-histidine.</text>
        <dbReference type="EC" id="2.7.13.3"/>
    </reaction>
</comment>
<dbReference type="InterPro" id="IPR013767">
    <property type="entry name" value="PAS_fold"/>
</dbReference>
<feature type="transmembrane region" description="Helical" evidence="13">
    <location>
        <begin position="91"/>
        <end position="111"/>
    </location>
</feature>
<evidence type="ECO:0000256" key="13">
    <source>
        <dbReference type="SAM" id="Phobius"/>
    </source>
</evidence>
<keyword evidence="12 13" id="KW-0472">Membrane</keyword>
<feature type="transmembrane region" description="Helical" evidence="13">
    <location>
        <begin position="45"/>
        <end position="61"/>
    </location>
</feature>
<dbReference type="Gene3D" id="3.30.565.10">
    <property type="entry name" value="Histidine kinase-like ATPase, C-terminal domain"/>
    <property type="match status" value="1"/>
</dbReference>
<keyword evidence="5" id="KW-0808">Transferase</keyword>
<dbReference type="KEGG" id="mfo:Metfor_2145"/>
<name>L0HHB4_METFS</name>
<dbReference type="RefSeq" id="WP_015286114.1">
    <property type="nucleotide sequence ID" value="NC_019943.1"/>
</dbReference>
<reference evidence="16 17" key="2">
    <citation type="journal article" date="2014" name="Genome Announc.">
        <title>Complete Genome Sequence of Methanoregula formicica SMSPT, a Mesophilic Hydrogenotrophic Methanogen Isolated from a Methanogenic Upflow Anaerobic Sludge Blanket Reactor.</title>
        <authorList>
            <person name="Yamamoto K."/>
            <person name="Tamaki H."/>
            <person name="Cadillo-Quiroz H."/>
            <person name="Imachi H."/>
            <person name="Kyrpides N."/>
            <person name="Woyke T."/>
            <person name="Goodwin L."/>
            <person name="Zinder S.H."/>
            <person name="Kamagata Y."/>
            <person name="Liu W.T."/>
        </authorList>
    </citation>
    <scope>NUCLEOTIDE SEQUENCE [LARGE SCALE GENOMIC DNA]</scope>
    <source>
        <strain evidence="17">DSM 22288 / NBRC 105244 / SMSP</strain>
    </source>
</reference>
<proteinExistence type="predicted"/>
<dbReference type="PANTHER" id="PTHR42878:SF7">
    <property type="entry name" value="SENSOR HISTIDINE KINASE GLRK"/>
    <property type="match status" value="1"/>
</dbReference>
<dbReference type="InterPro" id="IPR036890">
    <property type="entry name" value="HATPase_C_sf"/>
</dbReference>
<dbReference type="eggNOG" id="arCOG06940">
    <property type="taxonomic scope" value="Archaea"/>
</dbReference>
<evidence type="ECO:0000256" key="5">
    <source>
        <dbReference type="ARBA" id="ARBA00022679"/>
    </source>
</evidence>
<dbReference type="Gene3D" id="3.30.450.20">
    <property type="entry name" value="PAS domain"/>
    <property type="match status" value="2"/>
</dbReference>
<keyword evidence="17" id="KW-1185">Reference proteome</keyword>
<feature type="domain" description="PAS" evidence="15">
    <location>
        <begin position="259"/>
        <end position="294"/>
    </location>
</feature>
<dbReference type="Pfam" id="PF00989">
    <property type="entry name" value="PAS"/>
    <property type="match status" value="1"/>
</dbReference>
<keyword evidence="11" id="KW-0902">Two-component regulatory system</keyword>
<feature type="domain" description="PAS" evidence="15">
    <location>
        <begin position="118"/>
        <end position="173"/>
    </location>
</feature>
<dbReference type="PANTHER" id="PTHR42878">
    <property type="entry name" value="TWO-COMPONENT HISTIDINE KINASE"/>
    <property type="match status" value="1"/>
</dbReference>
<comment type="subcellular location">
    <subcellularLocation>
        <location evidence="2">Membrane</location>
        <topology evidence="2">Multi-pass membrane protein</topology>
    </subcellularLocation>
</comment>
<evidence type="ECO:0000256" key="7">
    <source>
        <dbReference type="ARBA" id="ARBA00022741"/>
    </source>
</evidence>
<dbReference type="Pfam" id="PF00512">
    <property type="entry name" value="HisKA"/>
    <property type="match status" value="1"/>
</dbReference>
<evidence type="ECO:0000259" key="14">
    <source>
        <dbReference type="PROSITE" id="PS50109"/>
    </source>
</evidence>
<evidence type="ECO:0000256" key="12">
    <source>
        <dbReference type="ARBA" id="ARBA00023136"/>
    </source>
</evidence>
<dbReference type="PROSITE" id="PS51257">
    <property type="entry name" value="PROKAR_LIPOPROTEIN"/>
    <property type="match status" value="1"/>
</dbReference>
<dbReference type="SMART" id="SM00387">
    <property type="entry name" value="HATPase_c"/>
    <property type="match status" value="1"/>
</dbReference>
<dbReference type="GeneID" id="14309537"/>
<dbReference type="AlphaFoldDB" id="L0HHB4"/>
<feature type="transmembrane region" description="Helical" evidence="13">
    <location>
        <begin position="20"/>
        <end position="39"/>
    </location>
</feature>
<sequence>MDRYLSVAGHTISHTEIVRLFVIASLTLSCIFITSISLTKHVETIYSQLFYFPILYATYFYPRRGLFLAGFCAVVYEVLAYMYVFPDTAGLIYTTGQAILFICIAAVVAYFTEKVNTSETRYRSIFETSLLGIVLFDQNSFAIRMANSHFSAMTGYRPEELAGMNFSLFFHAQKEQRRFFEYLGSSEDVVNFETQFLKKSQDPFWVNLSWSRIDANLVSCSVIDINQRKLAEQAADENLQQYQQVTDHAPTSIVVVNGGKISYTNPTFRSFTGYDAEELAGKDFRDLIHPDDRDAFPALPESPDAGTPLPGLTEVQFRTKTGETRLGTLFFTWIHQKGSPALLINLVDITEYERLKESVETESIRRRGIISTAVHELHSPLQPITGYLSMLTQNPEKYGVTEETKAILDRVAKSIDHERQVIDQMLELSVLEAEKIPIEYSSVPVPELLRSIIESGGYGAQAEIAIEVPPDLVIDADQGKIATVIGSMLSNAVNYSKPPRKIRIAYISSAQDTMHRLAIRDNGIGITNTQLDEIFRTQNPADLAGNGKKSGRIGLSLSIAKRYVQLHGGFISVDSVVNVGSTFTIHIPKQRPAEGGVP</sequence>